<protein>
    <recommendedName>
        <fullName evidence="2">C2H2-type domain-containing protein</fullName>
    </recommendedName>
</protein>
<dbReference type="Proteomes" id="UP000015104">
    <property type="component" value="Unassembled WGS sequence"/>
</dbReference>
<evidence type="ECO:0000256" key="1">
    <source>
        <dbReference type="PROSITE-ProRule" id="PRU00042"/>
    </source>
</evidence>
<dbReference type="InterPro" id="IPR013087">
    <property type="entry name" value="Znf_C2H2_type"/>
</dbReference>
<keyword evidence="4" id="KW-1185">Reference proteome</keyword>
<dbReference type="PROSITE" id="PS50157">
    <property type="entry name" value="ZINC_FINGER_C2H2_2"/>
    <property type="match status" value="2"/>
</dbReference>
<accession>T1L6H0</accession>
<keyword evidence="1" id="KW-0863">Zinc-finger</keyword>
<evidence type="ECO:0000313" key="4">
    <source>
        <dbReference type="Proteomes" id="UP000015104"/>
    </source>
</evidence>
<feature type="domain" description="C2H2-type" evidence="2">
    <location>
        <begin position="47"/>
        <end position="72"/>
    </location>
</feature>
<evidence type="ECO:0000259" key="2">
    <source>
        <dbReference type="PROSITE" id="PS50157"/>
    </source>
</evidence>
<dbReference type="AlphaFoldDB" id="T1L6H0"/>
<dbReference type="PROSITE" id="PS00028">
    <property type="entry name" value="ZINC_FINGER_C2H2_1"/>
    <property type="match status" value="1"/>
</dbReference>
<organism evidence="3 4">
    <name type="scientific">Tetranychus urticae</name>
    <name type="common">Two-spotted spider mite</name>
    <dbReference type="NCBI Taxonomy" id="32264"/>
    <lineage>
        <taxon>Eukaryota</taxon>
        <taxon>Metazoa</taxon>
        <taxon>Ecdysozoa</taxon>
        <taxon>Arthropoda</taxon>
        <taxon>Chelicerata</taxon>
        <taxon>Arachnida</taxon>
        <taxon>Acari</taxon>
        <taxon>Acariformes</taxon>
        <taxon>Trombidiformes</taxon>
        <taxon>Prostigmata</taxon>
        <taxon>Eleutherengona</taxon>
        <taxon>Raphignathae</taxon>
        <taxon>Tetranychoidea</taxon>
        <taxon>Tetranychidae</taxon>
        <taxon>Tetranychus</taxon>
    </lineage>
</organism>
<name>T1L6H0_TETUR</name>
<reference evidence="4" key="1">
    <citation type="submission" date="2011-08" db="EMBL/GenBank/DDBJ databases">
        <authorList>
            <person name="Rombauts S."/>
        </authorList>
    </citation>
    <scope>NUCLEOTIDE SEQUENCE</scope>
    <source>
        <strain evidence="4">London</strain>
    </source>
</reference>
<reference evidence="3" key="2">
    <citation type="submission" date="2015-06" db="UniProtKB">
        <authorList>
            <consortium name="EnsemblMetazoa"/>
        </authorList>
    </citation>
    <scope>IDENTIFICATION</scope>
</reference>
<dbReference type="EnsemblMetazoa" id="tetur80g00050.1">
    <property type="protein sequence ID" value="tetur80g00050.1"/>
    <property type="gene ID" value="tetur80g00050"/>
</dbReference>
<feature type="domain" description="C2H2-type" evidence="2">
    <location>
        <begin position="163"/>
        <end position="183"/>
    </location>
</feature>
<sequence>MYSILTNKISKHGVRPYRSERAARCSTSLITSSPTFNKIVKAGVVTFQCSFFECKYIFTQHHKLIVHQTLMHGLIECEKCSVAYFTKAEKDNCFAKHDSQGNAESTITEDIEGDLQRVIEGILDAEDENLVTPIGSSQSSSSQPSCSLVQGQTLLPTLILKRFKCQKTECGRTFENEWALKSHFCACQNDMIPKISGIDSTVNINKESCNARKAKSVESVEFYSTDSSSDGDTDDVGKDLTCKNRIVRRYLDNPANELLGDMIGFKYLCNL</sequence>
<keyword evidence="1" id="KW-0479">Metal-binding</keyword>
<evidence type="ECO:0000313" key="3">
    <source>
        <dbReference type="EnsemblMetazoa" id="tetur80g00050.1"/>
    </source>
</evidence>
<dbReference type="HOGENOM" id="CLU_1027890_0_0_1"/>
<dbReference type="GO" id="GO:0008270">
    <property type="term" value="F:zinc ion binding"/>
    <property type="evidence" value="ECO:0007669"/>
    <property type="project" value="UniProtKB-KW"/>
</dbReference>
<keyword evidence="1" id="KW-0862">Zinc</keyword>
<proteinExistence type="predicted"/>
<dbReference type="EMBL" id="CAEY01001907">
    <property type="status" value="NOT_ANNOTATED_CDS"/>
    <property type="molecule type" value="Genomic_DNA"/>
</dbReference>